<dbReference type="EMBL" id="JBHUHD010000001">
    <property type="protein sequence ID" value="MFD2143174.1"/>
    <property type="molecule type" value="Genomic_DNA"/>
</dbReference>
<proteinExistence type="inferred from homology"/>
<dbReference type="SUPFAM" id="SSF51316">
    <property type="entry name" value="Mss4-like"/>
    <property type="match status" value="1"/>
</dbReference>
<dbReference type="InterPro" id="IPR052355">
    <property type="entry name" value="CENP-V-like"/>
</dbReference>
<evidence type="ECO:0000313" key="5">
    <source>
        <dbReference type="EMBL" id="MFD2143174.1"/>
    </source>
</evidence>
<sequence>MSDVPDSAARRYAGACHCGAVQFECSLDLSGAIACNCSICSAKGLVLAFAPADAFRILAGEERLNEYRFNRHVIGHMFCDTCGVEPFAKGQMPDGTPMAAVNLRVLKEVDVAGLSPTPYDGRSA</sequence>
<dbReference type="Gene3D" id="2.170.150.70">
    <property type="match status" value="1"/>
</dbReference>
<dbReference type="Proteomes" id="UP001597299">
    <property type="component" value="Unassembled WGS sequence"/>
</dbReference>
<keyword evidence="6" id="KW-1185">Reference proteome</keyword>
<dbReference type="PROSITE" id="PS51891">
    <property type="entry name" value="CENP_V_GFA"/>
    <property type="match status" value="1"/>
</dbReference>
<comment type="similarity">
    <text evidence="1">Belongs to the Gfa family.</text>
</comment>
<dbReference type="PANTHER" id="PTHR28620">
    <property type="entry name" value="CENTROMERE PROTEIN V"/>
    <property type="match status" value="1"/>
</dbReference>
<evidence type="ECO:0000256" key="3">
    <source>
        <dbReference type="ARBA" id="ARBA00022833"/>
    </source>
</evidence>
<keyword evidence="2" id="KW-0479">Metal-binding</keyword>
<evidence type="ECO:0000313" key="6">
    <source>
        <dbReference type="Proteomes" id="UP001597299"/>
    </source>
</evidence>
<evidence type="ECO:0000256" key="1">
    <source>
        <dbReference type="ARBA" id="ARBA00005495"/>
    </source>
</evidence>
<dbReference type="Pfam" id="PF04828">
    <property type="entry name" value="GFA"/>
    <property type="match status" value="1"/>
</dbReference>
<evidence type="ECO:0000256" key="2">
    <source>
        <dbReference type="ARBA" id="ARBA00022723"/>
    </source>
</evidence>
<dbReference type="InterPro" id="IPR011057">
    <property type="entry name" value="Mss4-like_sf"/>
</dbReference>
<comment type="caution">
    <text evidence="5">The sequence shown here is derived from an EMBL/GenBank/DDBJ whole genome shotgun (WGS) entry which is preliminary data.</text>
</comment>
<gene>
    <name evidence="5" type="ORF">ACFSNC_22440</name>
</gene>
<reference evidence="6" key="1">
    <citation type="journal article" date="2019" name="Int. J. Syst. Evol. Microbiol.">
        <title>The Global Catalogue of Microorganisms (GCM) 10K type strain sequencing project: providing services to taxonomists for standard genome sequencing and annotation.</title>
        <authorList>
            <consortium name="The Broad Institute Genomics Platform"/>
            <consortium name="The Broad Institute Genome Sequencing Center for Infectious Disease"/>
            <person name="Wu L."/>
            <person name="Ma J."/>
        </authorList>
    </citation>
    <scope>NUCLEOTIDE SEQUENCE [LARGE SCALE GENOMIC DNA]</scope>
    <source>
        <strain evidence="6">CCM 7435</strain>
    </source>
</reference>
<organism evidence="5 6">
    <name type="scientific">Ancylobacter oerskovii</name>
    <dbReference type="NCBI Taxonomy" id="459519"/>
    <lineage>
        <taxon>Bacteria</taxon>
        <taxon>Pseudomonadati</taxon>
        <taxon>Pseudomonadota</taxon>
        <taxon>Alphaproteobacteria</taxon>
        <taxon>Hyphomicrobiales</taxon>
        <taxon>Xanthobacteraceae</taxon>
        <taxon>Ancylobacter</taxon>
    </lineage>
</organism>
<feature type="domain" description="CENP-V/GFA" evidence="4">
    <location>
        <begin position="12"/>
        <end position="120"/>
    </location>
</feature>
<dbReference type="RefSeq" id="WP_213355786.1">
    <property type="nucleotide sequence ID" value="NZ_JAHBGB010000044.1"/>
</dbReference>
<keyword evidence="3" id="KW-0862">Zinc</keyword>
<name>A0ABW4Z3Q6_9HYPH</name>
<dbReference type="InterPro" id="IPR006913">
    <property type="entry name" value="CENP-V/GFA"/>
</dbReference>
<accession>A0ABW4Z3Q6</accession>
<evidence type="ECO:0000259" key="4">
    <source>
        <dbReference type="PROSITE" id="PS51891"/>
    </source>
</evidence>
<protein>
    <submittedName>
        <fullName evidence="5">GFA family protein</fullName>
    </submittedName>
</protein>
<dbReference type="PANTHER" id="PTHR28620:SF1">
    <property type="entry name" value="CENP-V_GFA DOMAIN-CONTAINING PROTEIN"/>
    <property type="match status" value="1"/>
</dbReference>